<reference evidence="2" key="2">
    <citation type="submission" date="2022-11" db="EMBL/GenBank/DDBJ databases">
        <title>Draft genome sequence of Sellimonas catena strain 18CBH55.</title>
        <authorList>
            <person name="Atsushi H."/>
            <person name="Moriya O."/>
            <person name="Mitsuo S."/>
        </authorList>
    </citation>
    <scope>NUCLEOTIDE SEQUENCE</scope>
    <source>
        <strain evidence="2">18CBH55</strain>
    </source>
</reference>
<name>A0A9W6CI84_9FIRM</name>
<reference evidence="2" key="1">
    <citation type="submission" date="2022-11" db="EMBL/GenBank/DDBJ databases">
        <title>Draft genome sequence of Sellimonas catena strain 18CBH55.</title>
        <authorList>
            <person name="Hisatomi A."/>
            <person name="Ohkuma M."/>
            <person name="Sakamoto M."/>
        </authorList>
    </citation>
    <scope>NUCLEOTIDE SEQUENCE</scope>
    <source>
        <strain evidence="2">18CBH55</strain>
    </source>
</reference>
<feature type="transmembrane region" description="Helical" evidence="1">
    <location>
        <begin position="125"/>
        <end position="149"/>
    </location>
</feature>
<dbReference type="Proteomes" id="UP001145094">
    <property type="component" value="Unassembled WGS sequence"/>
</dbReference>
<gene>
    <name evidence="2" type="ORF">Selli2_34770</name>
</gene>
<evidence type="ECO:0000313" key="3">
    <source>
        <dbReference type="Proteomes" id="UP001145094"/>
    </source>
</evidence>
<evidence type="ECO:0008006" key="4">
    <source>
        <dbReference type="Google" id="ProtNLM"/>
    </source>
</evidence>
<comment type="caution">
    <text evidence="2">The sequence shown here is derived from an EMBL/GenBank/DDBJ whole genome shotgun (WGS) entry which is preliminary data.</text>
</comment>
<dbReference type="AlphaFoldDB" id="A0A9W6CI84"/>
<evidence type="ECO:0000313" key="2">
    <source>
        <dbReference type="EMBL" id="GLG92050.1"/>
    </source>
</evidence>
<feature type="transmembrane region" description="Helical" evidence="1">
    <location>
        <begin position="94"/>
        <end position="113"/>
    </location>
</feature>
<protein>
    <recommendedName>
        <fullName evidence="4">DUF2975 domain-containing protein</fullName>
    </recommendedName>
</protein>
<dbReference type="RefSeq" id="WP_138373728.1">
    <property type="nucleotide sequence ID" value="NZ_BSCH01000034.1"/>
</dbReference>
<keyword evidence="1" id="KW-1133">Transmembrane helix</keyword>
<sequence>MKNDFELDTQPKKKQDFLKRIRIWIGVAIFLTGAMTIAGIDYTVDMLFVKGIGKQEIASFASGEVYYFVILIAFVLLIKILIDEKPFSSTLTKGIQLSGLLFVIASIVIPRLGGYQSSGFEICSYGSFVLIDGMFLLPGLLLIVLGRIIMAGFVMQKELDEIL</sequence>
<keyword evidence="1" id="KW-0812">Transmembrane</keyword>
<dbReference type="EMBL" id="BSCH01000034">
    <property type="protein sequence ID" value="GLG92050.1"/>
    <property type="molecule type" value="Genomic_DNA"/>
</dbReference>
<keyword evidence="1" id="KW-0472">Membrane</keyword>
<proteinExistence type="predicted"/>
<feature type="transmembrane region" description="Helical" evidence="1">
    <location>
        <begin position="65"/>
        <end position="82"/>
    </location>
</feature>
<reference evidence="2" key="3">
    <citation type="journal article" date="2023" name="Int. J. Syst. Evol. Microbiol.">
        <title>Sellimonas catena sp. nov., isolated from human faeces.</title>
        <authorList>
            <person name="Hisatomi A."/>
            <person name="Ohkuma M."/>
            <person name="Sakamoto M."/>
        </authorList>
    </citation>
    <scope>NUCLEOTIDE SEQUENCE</scope>
    <source>
        <strain evidence="2">18CBH55</strain>
    </source>
</reference>
<organism evidence="2 3">
    <name type="scientific">Sellimonas catena</name>
    <dbReference type="NCBI Taxonomy" id="2994035"/>
    <lineage>
        <taxon>Bacteria</taxon>
        <taxon>Bacillati</taxon>
        <taxon>Bacillota</taxon>
        <taxon>Clostridia</taxon>
        <taxon>Lachnospirales</taxon>
        <taxon>Lachnospiraceae</taxon>
        <taxon>Sellimonas</taxon>
    </lineage>
</organism>
<accession>A0A9W6CI84</accession>
<evidence type="ECO:0000256" key="1">
    <source>
        <dbReference type="SAM" id="Phobius"/>
    </source>
</evidence>
<feature type="transmembrane region" description="Helical" evidence="1">
    <location>
        <begin position="21"/>
        <end position="40"/>
    </location>
</feature>